<organism evidence="3 4">
    <name type="scientific">Cymbomonas tetramitiformis</name>
    <dbReference type="NCBI Taxonomy" id="36881"/>
    <lineage>
        <taxon>Eukaryota</taxon>
        <taxon>Viridiplantae</taxon>
        <taxon>Chlorophyta</taxon>
        <taxon>Pyramimonadophyceae</taxon>
        <taxon>Pyramimonadales</taxon>
        <taxon>Pyramimonadaceae</taxon>
        <taxon>Cymbomonas</taxon>
    </lineage>
</organism>
<dbReference type="EMBL" id="LGRX02012905">
    <property type="protein sequence ID" value="KAK3266669.1"/>
    <property type="molecule type" value="Genomic_DNA"/>
</dbReference>
<evidence type="ECO:0000313" key="4">
    <source>
        <dbReference type="Proteomes" id="UP001190700"/>
    </source>
</evidence>
<comment type="caution">
    <text evidence="3">The sequence shown here is derived from an EMBL/GenBank/DDBJ whole genome shotgun (WGS) entry which is preliminary data.</text>
</comment>
<dbReference type="SUPFAM" id="SSF160996">
    <property type="entry name" value="HI0933 insert domain-like"/>
    <property type="match status" value="1"/>
</dbReference>
<proteinExistence type="predicted"/>
<name>A0AAE0FVB0_9CHLO</name>
<dbReference type="Proteomes" id="UP001190700">
    <property type="component" value="Unassembled WGS sequence"/>
</dbReference>
<dbReference type="InterPro" id="IPR036188">
    <property type="entry name" value="FAD/NAD-bd_sf"/>
</dbReference>
<dbReference type="PANTHER" id="PTHR42887">
    <property type="entry name" value="OS12G0638800 PROTEIN"/>
    <property type="match status" value="1"/>
</dbReference>
<protein>
    <recommendedName>
        <fullName evidence="2">RsdA/BaiN/AoA(So)-like Rossmann fold-like domain-containing protein</fullName>
    </recommendedName>
</protein>
<evidence type="ECO:0000259" key="2">
    <source>
        <dbReference type="Pfam" id="PF03486"/>
    </source>
</evidence>
<dbReference type="Gene3D" id="3.50.50.60">
    <property type="entry name" value="FAD/NAD(P)-binding domain"/>
    <property type="match status" value="1"/>
</dbReference>
<evidence type="ECO:0000256" key="1">
    <source>
        <dbReference type="SAM" id="MobiDB-lite"/>
    </source>
</evidence>
<feature type="non-terminal residue" evidence="3">
    <location>
        <position position="307"/>
    </location>
</feature>
<feature type="domain" description="RsdA/BaiN/AoA(So)-like Rossmann fold-like" evidence="2">
    <location>
        <begin position="24"/>
        <end position="254"/>
    </location>
</feature>
<dbReference type="InterPro" id="IPR004792">
    <property type="entry name" value="BaiN-like"/>
</dbReference>
<dbReference type="PANTHER" id="PTHR42887:SF2">
    <property type="entry name" value="OS12G0638800 PROTEIN"/>
    <property type="match status" value="1"/>
</dbReference>
<gene>
    <name evidence="3" type="ORF">CYMTET_24721</name>
</gene>
<dbReference type="PRINTS" id="PR00411">
    <property type="entry name" value="PNDRDTASEI"/>
</dbReference>
<dbReference type="SUPFAM" id="SSF51905">
    <property type="entry name" value="FAD/NAD(P)-binding domain"/>
    <property type="match status" value="1"/>
</dbReference>
<accession>A0AAE0FVB0</accession>
<dbReference type="Pfam" id="PF03486">
    <property type="entry name" value="HI0933_like"/>
    <property type="match status" value="1"/>
</dbReference>
<dbReference type="AlphaFoldDB" id="A0AAE0FVB0"/>
<dbReference type="InterPro" id="IPR057661">
    <property type="entry name" value="RsdA/BaiN/AoA(So)_Rossmann"/>
</dbReference>
<feature type="region of interest" description="Disordered" evidence="1">
    <location>
        <begin position="1"/>
        <end position="21"/>
    </location>
</feature>
<reference evidence="3 4" key="1">
    <citation type="journal article" date="2015" name="Genome Biol. Evol.">
        <title>Comparative Genomics of a Bacterivorous Green Alga Reveals Evolutionary Causalities and Consequences of Phago-Mixotrophic Mode of Nutrition.</title>
        <authorList>
            <person name="Burns J.A."/>
            <person name="Paasch A."/>
            <person name="Narechania A."/>
            <person name="Kim E."/>
        </authorList>
    </citation>
    <scope>NUCLEOTIDE SEQUENCE [LARGE SCALE GENOMIC DNA]</scope>
    <source>
        <strain evidence="3 4">PLY_AMNH</strain>
    </source>
</reference>
<keyword evidence="4" id="KW-1185">Reference proteome</keyword>
<evidence type="ECO:0000313" key="3">
    <source>
        <dbReference type="EMBL" id="KAK3266669.1"/>
    </source>
</evidence>
<sequence length="307" mass="32920">MSTAITERSGARCAHTDVDTGPPSVTVVGGGAAGLTAAWAAAEQGAQVTVLERTREAGKKILMSGGSRCNVLPAEVELERDFFTSGRPAELKAIFRRCSWEECHWWLSAEDQVGLRLSLEETTSKYYPASNSAREVRDRLVRGCLRRGVRFEYNASVEELRREGAGQWLCRLKDGRQHLADRLVWATGGKSFPAVGTDGTGHRLLSAGGHHIQPTYPALTPLTGPHPGGEPLAGVSLNVHLMCQAAGSDWDGGERGGTKGTGLKLQHGIRTGGHHLAVKHAARSGMVFTHRGYSGPSVLDLSHFAVQ</sequence>